<dbReference type="eggNOG" id="COG1051">
    <property type="taxonomic scope" value="Bacteria"/>
</dbReference>
<dbReference type="InterPro" id="IPR020476">
    <property type="entry name" value="Nudix_hydrolase"/>
</dbReference>
<sequence>MGAIPVESRREPLPFNSDSPISMNDFSSLPYRPCVGVMLVNADGKVFVGKRIDTREGDWWQMPQGGVDDGEDLKEAAFRELHEETGVTRKHVKLLSQTREELLYDLPPELVGKLWKGKYRGQRQHWFLARFEGSDADIDLNAHKPAEFCDWKWVEAALLPDLIVPFKKRVYRAVLEEFKTLI</sequence>
<dbReference type="GO" id="GO:0034432">
    <property type="term" value="F:bis(5'-adenosyl)-pentaphosphatase activity"/>
    <property type="evidence" value="ECO:0007669"/>
    <property type="project" value="TreeGrafter"/>
</dbReference>
<dbReference type="EC" id="3.6.1.-" evidence="4"/>
<keyword evidence="3 4" id="KW-0378">Hydrolase</keyword>
<dbReference type="GO" id="GO:0006753">
    <property type="term" value="P:nucleoside phosphate metabolic process"/>
    <property type="evidence" value="ECO:0007669"/>
    <property type="project" value="TreeGrafter"/>
</dbReference>
<dbReference type="GO" id="GO:0008893">
    <property type="term" value="F:guanosine-3',5'-bis(diphosphate) 3'-diphosphatase activity"/>
    <property type="evidence" value="ECO:0007669"/>
    <property type="project" value="TreeGrafter"/>
</dbReference>
<name>A0A031K3P6_9SPHN</name>
<dbReference type="Gene3D" id="3.90.79.10">
    <property type="entry name" value="Nucleoside Triphosphate Pyrophosphohydrolase"/>
    <property type="match status" value="1"/>
</dbReference>
<evidence type="ECO:0000259" key="5">
    <source>
        <dbReference type="PROSITE" id="PS51462"/>
    </source>
</evidence>
<proteinExistence type="inferred from homology"/>
<dbReference type="STRING" id="158500.BES08_07805"/>
<dbReference type="CDD" id="cd03671">
    <property type="entry name" value="NUDIX_Ap4A_hydrolase_plant_like"/>
    <property type="match status" value="1"/>
</dbReference>
<reference evidence="6 7" key="1">
    <citation type="submission" date="2014-03" db="EMBL/GenBank/DDBJ databases">
        <title>Whole genome sequence of Novosphingobium resinovorum KF1.</title>
        <authorList>
            <person name="Gan H.M."/>
            <person name="Gan H.Y."/>
            <person name="Chew T.H."/>
            <person name="Savka M.A."/>
        </authorList>
    </citation>
    <scope>NUCLEOTIDE SEQUENCE [LARGE SCALE GENOMIC DNA]</scope>
    <source>
        <strain evidence="6 7">KF1</strain>
    </source>
</reference>
<protein>
    <recommendedName>
        <fullName evidence="4">RNA pyrophosphohydrolase</fullName>
        <ecNumber evidence="4">3.6.1.-</ecNumber>
    </recommendedName>
    <alternativeName>
        <fullName evidence="4">(Di)nucleoside polyphosphate hydrolase</fullName>
    </alternativeName>
</protein>
<comment type="caution">
    <text evidence="6">The sequence shown here is derived from an EMBL/GenBank/DDBJ whole genome shotgun (WGS) entry which is preliminary data.</text>
</comment>
<dbReference type="HAMAP" id="MF_00298">
    <property type="entry name" value="Nudix_RppH"/>
    <property type="match status" value="1"/>
</dbReference>
<organism evidence="6 7">
    <name type="scientific">Novosphingobium resinovorum</name>
    <dbReference type="NCBI Taxonomy" id="158500"/>
    <lineage>
        <taxon>Bacteria</taxon>
        <taxon>Pseudomonadati</taxon>
        <taxon>Pseudomonadota</taxon>
        <taxon>Alphaproteobacteria</taxon>
        <taxon>Sphingomonadales</taxon>
        <taxon>Sphingomonadaceae</taxon>
        <taxon>Novosphingobium</taxon>
    </lineage>
</organism>
<feature type="domain" description="Nudix hydrolase" evidence="5">
    <location>
        <begin position="30"/>
        <end position="176"/>
    </location>
</feature>
<dbReference type="EMBL" id="JFYZ01000002">
    <property type="protein sequence ID" value="EZP83835.1"/>
    <property type="molecule type" value="Genomic_DNA"/>
</dbReference>
<dbReference type="GO" id="GO:0019693">
    <property type="term" value="P:ribose phosphate metabolic process"/>
    <property type="evidence" value="ECO:0007669"/>
    <property type="project" value="TreeGrafter"/>
</dbReference>
<dbReference type="InterPro" id="IPR022927">
    <property type="entry name" value="RppH"/>
</dbReference>
<dbReference type="PROSITE" id="PS51462">
    <property type="entry name" value="NUDIX"/>
    <property type="match status" value="1"/>
</dbReference>
<dbReference type="Proteomes" id="UP000024329">
    <property type="component" value="Unassembled WGS sequence"/>
</dbReference>
<comment type="function">
    <text evidence="4">Accelerates the degradation of transcripts by removing pyrophosphate from the 5'-end of triphosphorylated RNA, leading to a more labile monophosphorylated state that can stimulate subsequent ribonuclease cleavage.</text>
</comment>
<evidence type="ECO:0000256" key="2">
    <source>
        <dbReference type="ARBA" id="ARBA00001946"/>
    </source>
</evidence>
<dbReference type="InterPro" id="IPR000086">
    <property type="entry name" value="NUDIX_hydrolase_dom"/>
</dbReference>
<dbReference type="InterPro" id="IPR015797">
    <property type="entry name" value="NUDIX_hydrolase-like_dom_sf"/>
</dbReference>
<evidence type="ECO:0000313" key="6">
    <source>
        <dbReference type="EMBL" id="EZP83835.1"/>
    </source>
</evidence>
<dbReference type="InterPro" id="IPR020084">
    <property type="entry name" value="NUDIX_hydrolase_CS"/>
</dbReference>
<dbReference type="AlphaFoldDB" id="A0A031K3P6"/>
<dbReference type="PRINTS" id="PR00502">
    <property type="entry name" value="NUDIXFAMILY"/>
</dbReference>
<dbReference type="SUPFAM" id="SSF55811">
    <property type="entry name" value="Nudix"/>
    <property type="match status" value="1"/>
</dbReference>
<comment type="similarity">
    <text evidence="4">Belongs to the Nudix hydrolase family. RppH subfamily.</text>
</comment>
<feature type="short sequence motif" description="Nudix box" evidence="4">
    <location>
        <begin position="65"/>
        <end position="86"/>
    </location>
</feature>
<comment type="cofactor">
    <cofactor evidence="1">
        <name>Mn(2+)</name>
        <dbReference type="ChEBI" id="CHEBI:29035"/>
    </cofactor>
</comment>
<evidence type="ECO:0000256" key="3">
    <source>
        <dbReference type="ARBA" id="ARBA00022801"/>
    </source>
</evidence>
<comment type="cofactor">
    <cofactor evidence="4">
        <name>a divalent metal cation</name>
        <dbReference type="ChEBI" id="CHEBI:60240"/>
    </cofactor>
</comment>
<evidence type="ECO:0000313" key="7">
    <source>
        <dbReference type="Proteomes" id="UP000024329"/>
    </source>
</evidence>
<comment type="cofactor">
    <cofactor evidence="2">
        <name>Mg(2+)</name>
        <dbReference type="ChEBI" id="CHEBI:18420"/>
    </cofactor>
</comment>
<dbReference type="PATRIC" id="fig|158500.4.peg.1050"/>
<dbReference type="NCBIfam" id="NF001938">
    <property type="entry name" value="PRK00714.1-5"/>
    <property type="match status" value="1"/>
</dbReference>
<accession>A0A031K3P6</accession>
<dbReference type="NCBIfam" id="NF001936">
    <property type="entry name" value="PRK00714.1-3"/>
    <property type="match status" value="1"/>
</dbReference>
<dbReference type="PANTHER" id="PTHR11839">
    <property type="entry name" value="UDP/ADP-SUGAR PYROPHOSPHATASE"/>
    <property type="match status" value="1"/>
</dbReference>
<evidence type="ECO:0000256" key="1">
    <source>
        <dbReference type="ARBA" id="ARBA00001936"/>
    </source>
</evidence>
<dbReference type="PANTHER" id="PTHR11839:SF22">
    <property type="entry name" value="NUDIX HYDROLASE 26, CHLOROPLASTIC"/>
    <property type="match status" value="1"/>
</dbReference>
<gene>
    <name evidence="4 6" type="primary">rppH</name>
    <name evidence="4" type="synonym">nudH</name>
    <name evidence="6" type="ORF">BV97_01025</name>
</gene>
<dbReference type="Pfam" id="PF00293">
    <property type="entry name" value="NUDIX"/>
    <property type="match status" value="1"/>
</dbReference>
<evidence type="ECO:0000256" key="4">
    <source>
        <dbReference type="HAMAP-Rule" id="MF_00298"/>
    </source>
</evidence>
<dbReference type="PROSITE" id="PS00893">
    <property type="entry name" value="NUDIX_BOX"/>
    <property type="match status" value="1"/>
</dbReference>